<keyword evidence="5" id="KW-1185">Reference proteome</keyword>
<proteinExistence type="predicted"/>
<feature type="domain" description="DUF1468" evidence="3">
    <location>
        <begin position="31"/>
        <end position="162"/>
    </location>
</feature>
<evidence type="ECO:0000313" key="4">
    <source>
        <dbReference type="EMBL" id="MBP2380165.1"/>
    </source>
</evidence>
<reference evidence="4 5" key="1">
    <citation type="submission" date="2021-03" db="EMBL/GenBank/DDBJ databases">
        <title>Sequencing the genomes of 1000 actinobacteria strains.</title>
        <authorList>
            <person name="Klenk H.-P."/>
        </authorList>
    </citation>
    <scope>NUCLEOTIDE SEQUENCE [LARGE SCALE GENOMIC DNA]</scope>
    <source>
        <strain evidence="4 5">DSM 14566</strain>
    </source>
</reference>
<sequence length="163" mass="16687">MDTEHPSQEPTGPTEAEAPPSARQKALKPIGAGVLALVGIGAIIWAITFDVGSLDRPGAGLWPVALGGALTLGAAVFLGFNRDGKEGAFGREQVDAVIAIASIIAFILLFQHVHFVPAALVLMAGCQLAAGARRPLPIAVTCVLATAAAWVLFFVVLGVSTPL</sequence>
<evidence type="ECO:0000259" key="3">
    <source>
        <dbReference type="Pfam" id="PF07331"/>
    </source>
</evidence>
<comment type="caution">
    <text evidence="4">The sequence shown here is derived from an EMBL/GenBank/DDBJ whole genome shotgun (WGS) entry which is preliminary data.</text>
</comment>
<accession>A0ABS4WVE0</accession>
<name>A0ABS4WVE0_9MICO</name>
<feature type="transmembrane region" description="Helical" evidence="2">
    <location>
        <begin position="100"/>
        <end position="124"/>
    </location>
</feature>
<feature type="compositionally biased region" description="Low complexity" evidence="1">
    <location>
        <begin position="9"/>
        <end position="20"/>
    </location>
</feature>
<dbReference type="InterPro" id="IPR009936">
    <property type="entry name" value="DUF1468"/>
</dbReference>
<protein>
    <recommendedName>
        <fullName evidence="3">DUF1468 domain-containing protein</fullName>
    </recommendedName>
</protein>
<dbReference type="Proteomes" id="UP001519290">
    <property type="component" value="Unassembled WGS sequence"/>
</dbReference>
<gene>
    <name evidence="4" type="ORF">JOF43_000122</name>
</gene>
<feature type="region of interest" description="Disordered" evidence="1">
    <location>
        <begin position="1"/>
        <end position="23"/>
    </location>
</feature>
<feature type="transmembrane region" description="Helical" evidence="2">
    <location>
        <begin position="136"/>
        <end position="159"/>
    </location>
</feature>
<evidence type="ECO:0000313" key="5">
    <source>
        <dbReference type="Proteomes" id="UP001519290"/>
    </source>
</evidence>
<evidence type="ECO:0000256" key="1">
    <source>
        <dbReference type="SAM" id="MobiDB-lite"/>
    </source>
</evidence>
<dbReference type="RefSeq" id="WP_209897834.1">
    <property type="nucleotide sequence ID" value="NZ_BAAAJW010000006.1"/>
</dbReference>
<keyword evidence="2" id="KW-1133">Transmembrane helix</keyword>
<evidence type="ECO:0000256" key="2">
    <source>
        <dbReference type="SAM" id="Phobius"/>
    </source>
</evidence>
<organism evidence="4 5">
    <name type="scientific">Brachybacterium sacelli</name>
    <dbReference type="NCBI Taxonomy" id="173364"/>
    <lineage>
        <taxon>Bacteria</taxon>
        <taxon>Bacillati</taxon>
        <taxon>Actinomycetota</taxon>
        <taxon>Actinomycetes</taxon>
        <taxon>Micrococcales</taxon>
        <taxon>Dermabacteraceae</taxon>
        <taxon>Brachybacterium</taxon>
    </lineage>
</organism>
<keyword evidence="2" id="KW-0472">Membrane</keyword>
<keyword evidence="2" id="KW-0812">Transmembrane</keyword>
<feature type="transmembrane region" description="Helical" evidence="2">
    <location>
        <begin position="30"/>
        <end position="49"/>
    </location>
</feature>
<dbReference type="EMBL" id="JAGIOD010000001">
    <property type="protein sequence ID" value="MBP2380165.1"/>
    <property type="molecule type" value="Genomic_DNA"/>
</dbReference>
<feature type="transmembrane region" description="Helical" evidence="2">
    <location>
        <begin position="61"/>
        <end position="80"/>
    </location>
</feature>
<dbReference type="Pfam" id="PF07331">
    <property type="entry name" value="TctB"/>
    <property type="match status" value="1"/>
</dbReference>